<organism evidence="1 2">
    <name type="scientific">Macrolepiota fuliginosa MF-IS2</name>
    <dbReference type="NCBI Taxonomy" id="1400762"/>
    <lineage>
        <taxon>Eukaryota</taxon>
        <taxon>Fungi</taxon>
        <taxon>Dikarya</taxon>
        <taxon>Basidiomycota</taxon>
        <taxon>Agaricomycotina</taxon>
        <taxon>Agaricomycetes</taxon>
        <taxon>Agaricomycetidae</taxon>
        <taxon>Agaricales</taxon>
        <taxon>Agaricineae</taxon>
        <taxon>Agaricaceae</taxon>
        <taxon>Macrolepiota</taxon>
    </lineage>
</organism>
<reference evidence="1" key="1">
    <citation type="submission" date="2020-11" db="EMBL/GenBank/DDBJ databases">
        <authorList>
            <consortium name="DOE Joint Genome Institute"/>
            <person name="Ahrendt S."/>
            <person name="Riley R."/>
            <person name="Andreopoulos W."/>
            <person name="Labutti K."/>
            <person name="Pangilinan J."/>
            <person name="Ruiz-Duenas F.J."/>
            <person name="Barrasa J.M."/>
            <person name="Sanchez-Garcia M."/>
            <person name="Camarero S."/>
            <person name="Miyauchi S."/>
            <person name="Serrano A."/>
            <person name="Linde D."/>
            <person name="Babiker R."/>
            <person name="Drula E."/>
            <person name="Ayuso-Fernandez I."/>
            <person name="Pacheco R."/>
            <person name="Padilla G."/>
            <person name="Ferreira P."/>
            <person name="Barriuso J."/>
            <person name="Kellner H."/>
            <person name="Castanera R."/>
            <person name="Alfaro M."/>
            <person name="Ramirez L."/>
            <person name="Pisabarro A.G."/>
            <person name="Kuo A."/>
            <person name="Tritt A."/>
            <person name="Lipzen A."/>
            <person name="He G."/>
            <person name="Yan M."/>
            <person name="Ng V."/>
            <person name="Cullen D."/>
            <person name="Martin F."/>
            <person name="Rosso M.-N."/>
            <person name="Henrissat B."/>
            <person name="Hibbett D."/>
            <person name="Martinez A.T."/>
            <person name="Grigoriev I.V."/>
        </authorList>
    </citation>
    <scope>NUCLEOTIDE SEQUENCE</scope>
    <source>
        <strain evidence="1">MF-IS2</strain>
    </source>
</reference>
<dbReference type="AlphaFoldDB" id="A0A9P6BXG8"/>
<gene>
    <name evidence="1" type="ORF">P691DRAFT_799456</name>
</gene>
<dbReference type="Pfam" id="PF18758">
    <property type="entry name" value="KDZ"/>
    <property type="match status" value="1"/>
</dbReference>
<evidence type="ECO:0000313" key="2">
    <source>
        <dbReference type="Proteomes" id="UP000807342"/>
    </source>
</evidence>
<dbReference type="PANTHER" id="PTHR33096">
    <property type="entry name" value="CXC2 DOMAIN-CONTAINING PROTEIN"/>
    <property type="match status" value="1"/>
</dbReference>
<dbReference type="InterPro" id="IPR040521">
    <property type="entry name" value="KDZ"/>
</dbReference>
<accession>A0A9P6BXG8</accession>
<name>A0A9P6BXG8_9AGAR</name>
<dbReference type="OrthoDB" id="3251205at2759"/>
<comment type="caution">
    <text evidence="1">The sequence shown here is derived from an EMBL/GenBank/DDBJ whole genome shotgun (WGS) entry which is preliminary data.</text>
</comment>
<dbReference type="Proteomes" id="UP000807342">
    <property type="component" value="Unassembled WGS sequence"/>
</dbReference>
<keyword evidence="2" id="KW-1185">Reference proteome</keyword>
<protein>
    <submittedName>
        <fullName evidence="1">Uncharacterized protein</fullName>
    </submittedName>
</protein>
<dbReference type="EMBL" id="MU151885">
    <property type="protein sequence ID" value="KAF9441503.1"/>
    <property type="molecule type" value="Genomic_DNA"/>
</dbReference>
<sequence>MTLETNVIDGPEGVAAALIQRGMIPSAPSHPSLAVMTCTLEFLHSAHMHCPHLAINPFSKSLANLHGNAFHPYFSKQFWIAYVLYLQLHTEVQLQVQRALGRDGLKWWLKNACSACIYCLEGEPALLYDMLVTMDGNNSLKHMFHKDIVEGNGAEDLPLYVSKELLDSHKISSDYYLNKDVVNCYLKESILDTGVATSLHLVKDDNPCALQWKNMVHENDTRMWGIFDKSGIFLSLCCHRYVLVFADMIQSREQAKYPLAVVDSLLDAFGTGIGGRYDISCRFATTLSRSIGLEDLEGCKHFFSKSNALTPST</sequence>
<evidence type="ECO:0000313" key="1">
    <source>
        <dbReference type="EMBL" id="KAF9441503.1"/>
    </source>
</evidence>
<proteinExistence type="predicted"/>
<dbReference type="PANTHER" id="PTHR33096:SF1">
    <property type="entry name" value="CXC1-LIKE CYSTEINE CLUSTER ASSOCIATED WITH KDZ TRANSPOSASES DOMAIN-CONTAINING PROTEIN"/>
    <property type="match status" value="1"/>
</dbReference>